<dbReference type="SUPFAM" id="SSF81383">
    <property type="entry name" value="F-box domain"/>
    <property type="match status" value="1"/>
</dbReference>
<organism evidence="2 3">
    <name type="scientific">Stephania cephalantha</name>
    <dbReference type="NCBI Taxonomy" id="152367"/>
    <lineage>
        <taxon>Eukaryota</taxon>
        <taxon>Viridiplantae</taxon>
        <taxon>Streptophyta</taxon>
        <taxon>Embryophyta</taxon>
        <taxon>Tracheophyta</taxon>
        <taxon>Spermatophyta</taxon>
        <taxon>Magnoliopsida</taxon>
        <taxon>Ranunculales</taxon>
        <taxon>Menispermaceae</taxon>
        <taxon>Menispermoideae</taxon>
        <taxon>Cissampelideae</taxon>
        <taxon>Stephania</taxon>
    </lineage>
</organism>
<dbReference type="InterPro" id="IPR001810">
    <property type="entry name" value="F-box_dom"/>
</dbReference>
<dbReference type="Gene3D" id="1.20.1280.50">
    <property type="match status" value="1"/>
</dbReference>
<reference evidence="2 3" key="1">
    <citation type="submission" date="2024-01" db="EMBL/GenBank/DDBJ databases">
        <title>Genome assemblies of Stephania.</title>
        <authorList>
            <person name="Yang L."/>
        </authorList>
    </citation>
    <scope>NUCLEOTIDE SEQUENCE [LARGE SCALE GENOMIC DNA]</scope>
    <source>
        <strain evidence="2">JXDWG</strain>
        <tissue evidence="2">Leaf</tissue>
    </source>
</reference>
<proteinExistence type="predicted"/>
<dbReference type="Proteomes" id="UP001419268">
    <property type="component" value="Unassembled WGS sequence"/>
</dbReference>
<sequence>MGGDDDMISRLPDSIIGYEILSKLTTKSAVGTSILCKRWRGLWTDVPALEFSYTSASSSSTGPVQFSMYYAIITFTTYVPSKSSVMKPVM</sequence>
<name>A0AAP0J1A2_9MAGN</name>
<keyword evidence="3" id="KW-1185">Reference proteome</keyword>
<dbReference type="EMBL" id="JBBNAG010000006">
    <property type="protein sequence ID" value="KAK9125614.1"/>
    <property type="molecule type" value="Genomic_DNA"/>
</dbReference>
<accession>A0AAP0J1A2</accession>
<evidence type="ECO:0000313" key="3">
    <source>
        <dbReference type="Proteomes" id="UP001419268"/>
    </source>
</evidence>
<comment type="caution">
    <text evidence="2">The sequence shown here is derived from an EMBL/GenBank/DDBJ whole genome shotgun (WGS) entry which is preliminary data.</text>
</comment>
<evidence type="ECO:0000313" key="2">
    <source>
        <dbReference type="EMBL" id="KAK9125614.1"/>
    </source>
</evidence>
<dbReference type="PANTHER" id="PTHR32212:SF234">
    <property type="entry name" value="F-BOX_LRR-REPEAT PROTEIN 13-LIKE"/>
    <property type="match status" value="1"/>
</dbReference>
<dbReference type="InterPro" id="IPR036047">
    <property type="entry name" value="F-box-like_dom_sf"/>
</dbReference>
<feature type="domain" description="F-box" evidence="1">
    <location>
        <begin position="8"/>
        <end position="47"/>
    </location>
</feature>
<protein>
    <recommendedName>
        <fullName evidence="1">F-box domain-containing protein</fullName>
    </recommendedName>
</protein>
<dbReference type="AlphaFoldDB" id="A0AAP0J1A2"/>
<dbReference type="Pfam" id="PF00646">
    <property type="entry name" value="F-box"/>
    <property type="match status" value="1"/>
</dbReference>
<dbReference type="PANTHER" id="PTHR32212">
    <property type="entry name" value="CYCLIN-LIKE F-BOX"/>
    <property type="match status" value="1"/>
</dbReference>
<gene>
    <name evidence="2" type="ORF">Scep_014460</name>
</gene>
<evidence type="ECO:0000259" key="1">
    <source>
        <dbReference type="Pfam" id="PF00646"/>
    </source>
</evidence>